<keyword evidence="1" id="KW-0175">Coiled coil</keyword>
<dbReference type="InterPro" id="IPR056003">
    <property type="entry name" value="CT398_CC_hairpin"/>
</dbReference>
<evidence type="ECO:0000313" key="3">
    <source>
        <dbReference type="EMBL" id="KAA0976482.1"/>
    </source>
</evidence>
<dbReference type="RefSeq" id="WP_149619588.1">
    <property type="nucleotide sequence ID" value="NZ_JBITUG010000005.1"/>
</dbReference>
<evidence type="ECO:0000313" key="4">
    <source>
        <dbReference type="Proteomes" id="UP000323856"/>
    </source>
</evidence>
<keyword evidence="3" id="KW-0238">DNA-binding</keyword>
<evidence type="ECO:0000256" key="1">
    <source>
        <dbReference type="SAM" id="Coils"/>
    </source>
</evidence>
<gene>
    <name evidence="3" type="ORF">FQ154_09930</name>
</gene>
<organism evidence="3 4">
    <name type="scientific">Paeniglutamicibacter gangotriensis</name>
    <dbReference type="NCBI Taxonomy" id="254787"/>
    <lineage>
        <taxon>Bacteria</taxon>
        <taxon>Bacillati</taxon>
        <taxon>Actinomycetota</taxon>
        <taxon>Actinomycetes</taxon>
        <taxon>Micrococcales</taxon>
        <taxon>Micrococcaceae</taxon>
        <taxon>Paeniglutamicibacter</taxon>
    </lineage>
</organism>
<dbReference type="Proteomes" id="UP000323856">
    <property type="component" value="Unassembled WGS sequence"/>
</dbReference>
<dbReference type="AlphaFoldDB" id="A0A5B0EDN3"/>
<accession>A0A5B0EDN3</accession>
<dbReference type="GO" id="GO:0003677">
    <property type="term" value="F:DNA binding"/>
    <property type="evidence" value="ECO:0007669"/>
    <property type="project" value="UniProtKB-KW"/>
</dbReference>
<dbReference type="EMBL" id="VOBL01000009">
    <property type="protein sequence ID" value="KAA0976482.1"/>
    <property type="molecule type" value="Genomic_DNA"/>
</dbReference>
<sequence>MAKAAPAEQIRLLDVAALDSQATKINREITEATADAQLAAADSALEEATGALTEVQVEVAAAAGVLKESERAVEKVVAHIAKDQSRIDAGAGTHQDMMALSHEIDSLTIRRNELEDTELEHMTELEEVQEQAAEAQALVDTRMREQAAHLARRDAALAALRQQLAENQSARATLAATFDEGLITTYERLRTRNGIGAARLFHGVSEASGMALAAGDLGEIKAAPADELVFCPDTGAILVRSEEWGA</sequence>
<feature type="domain" description="CT398-like coiled coil hairpin" evidence="2">
    <location>
        <begin position="15"/>
        <end position="194"/>
    </location>
</feature>
<proteinExistence type="predicted"/>
<feature type="coiled-coil region" evidence="1">
    <location>
        <begin position="97"/>
        <end position="145"/>
    </location>
</feature>
<protein>
    <submittedName>
        <fullName evidence="3">DNA-binding protein</fullName>
    </submittedName>
</protein>
<evidence type="ECO:0000259" key="2">
    <source>
        <dbReference type="Pfam" id="PF24481"/>
    </source>
</evidence>
<dbReference type="OrthoDB" id="9784388at2"/>
<name>A0A5B0EDN3_9MICC</name>
<comment type="caution">
    <text evidence="3">The sequence shown here is derived from an EMBL/GenBank/DDBJ whole genome shotgun (WGS) entry which is preliminary data.</text>
</comment>
<reference evidence="3 4" key="1">
    <citation type="submission" date="2019-07" db="EMBL/GenBank/DDBJ databases">
        <title>Analysis of the biochemical properties, biological activity and biotechnological potential of siderophores and biosurfactants produced by Antarctic psychrotolerant bacteria.</title>
        <authorList>
            <person name="Styczynski M."/>
            <person name="Krucon T."/>
            <person name="Decewicz P."/>
            <person name="Dziewit L."/>
        </authorList>
    </citation>
    <scope>NUCLEOTIDE SEQUENCE [LARGE SCALE GENOMIC DNA]</scope>
    <source>
        <strain evidence="3 4">ANT_H27</strain>
    </source>
</reference>
<dbReference type="Gene3D" id="1.10.287.1490">
    <property type="match status" value="1"/>
</dbReference>
<dbReference type="Pfam" id="PF24481">
    <property type="entry name" value="CT398_CC"/>
    <property type="match status" value="1"/>
</dbReference>